<evidence type="ECO:0000313" key="1">
    <source>
        <dbReference type="EMBL" id="QDH14104.1"/>
    </source>
</evidence>
<protein>
    <submittedName>
        <fullName evidence="1">Uncharacterized protein</fullName>
    </submittedName>
</protein>
<accession>A0A4Y6UA73</accession>
<dbReference type="Proteomes" id="UP000318709">
    <property type="component" value="Chromosome"/>
</dbReference>
<organism evidence="1 2">
    <name type="scientific">Formicincola oecophyllae</name>
    <dbReference type="NCBI Taxonomy" id="2558361"/>
    <lineage>
        <taxon>Bacteria</taxon>
        <taxon>Pseudomonadati</taxon>
        <taxon>Pseudomonadota</taxon>
        <taxon>Alphaproteobacteria</taxon>
        <taxon>Acetobacterales</taxon>
        <taxon>Acetobacteraceae</taxon>
        <taxon>Formicincola</taxon>
    </lineage>
</organism>
<proteinExistence type="predicted"/>
<dbReference type="EMBL" id="CP038231">
    <property type="protein sequence ID" value="QDH14104.1"/>
    <property type="molecule type" value="Genomic_DNA"/>
</dbReference>
<dbReference type="RefSeq" id="WP_141443808.1">
    <property type="nucleotide sequence ID" value="NZ_CP038231.1"/>
</dbReference>
<name>A0A4Y6UA73_9PROT</name>
<sequence>MSKLNFPEQTNHHFFLNTYVNTPDIHERCTYEIMVDDKGVTMAFTHEDAVDLIDLQCMGWDGAKMGRLPLDDVLFLMQEAEEWLLDDDPELLEDYFKRLEEEEKAAKAENPES</sequence>
<reference evidence="1 2" key="1">
    <citation type="submission" date="2019-03" db="EMBL/GenBank/DDBJ databases">
        <title>The complete genome sequence of Swingsia_sp. F3b2 LMG30590(T).</title>
        <authorList>
            <person name="Chua K.-O."/>
            <person name="Chan K.-G."/>
            <person name="See-Too W.-S."/>
        </authorList>
    </citation>
    <scope>NUCLEOTIDE SEQUENCE [LARGE SCALE GENOMIC DNA]</scope>
    <source>
        <strain evidence="1 2">F3b2</strain>
    </source>
</reference>
<dbReference type="AlphaFoldDB" id="A0A4Y6UA73"/>
<dbReference type="KEGG" id="swf:E3E12_07825"/>
<evidence type="ECO:0000313" key="2">
    <source>
        <dbReference type="Proteomes" id="UP000318709"/>
    </source>
</evidence>
<keyword evidence="2" id="KW-1185">Reference proteome</keyword>
<gene>
    <name evidence="1" type="ORF">E3E12_07825</name>
</gene>